<keyword evidence="1" id="KW-0472">Membrane</keyword>
<evidence type="ECO:0000313" key="3">
    <source>
        <dbReference type="Proteomes" id="UP000800093"/>
    </source>
</evidence>
<proteinExistence type="predicted"/>
<sequence length="85" mass="9819">MSLRSHFAHAIVTLLAILQLLMYTADRGLNKSLEACYRRKPATGQSGSSRFCYIWLRHFHVGLIWRVCIIASFIGVIAWRRRLSL</sequence>
<organism evidence="2 3">
    <name type="scientific">Lojkania enalia</name>
    <dbReference type="NCBI Taxonomy" id="147567"/>
    <lineage>
        <taxon>Eukaryota</taxon>
        <taxon>Fungi</taxon>
        <taxon>Dikarya</taxon>
        <taxon>Ascomycota</taxon>
        <taxon>Pezizomycotina</taxon>
        <taxon>Dothideomycetes</taxon>
        <taxon>Pleosporomycetidae</taxon>
        <taxon>Pleosporales</taxon>
        <taxon>Pleosporales incertae sedis</taxon>
        <taxon>Lojkania</taxon>
    </lineage>
</organism>
<protein>
    <submittedName>
        <fullName evidence="2">Uncharacterized protein</fullName>
    </submittedName>
</protein>
<keyword evidence="3" id="KW-1185">Reference proteome</keyword>
<dbReference type="EMBL" id="ML986683">
    <property type="protein sequence ID" value="KAF2260384.1"/>
    <property type="molecule type" value="Genomic_DNA"/>
</dbReference>
<keyword evidence="1" id="KW-1133">Transmembrane helix</keyword>
<evidence type="ECO:0000256" key="1">
    <source>
        <dbReference type="SAM" id="Phobius"/>
    </source>
</evidence>
<feature type="transmembrane region" description="Helical" evidence="1">
    <location>
        <begin position="59"/>
        <end position="79"/>
    </location>
</feature>
<keyword evidence="1" id="KW-0812">Transmembrane</keyword>
<accession>A0A9P4N343</accession>
<dbReference type="AlphaFoldDB" id="A0A9P4N343"/>
<evidence type="ECO:0000313" key="2">
    <source>
        <dbReference type="EMBL" id="KAF2260384.1"/>
    </source>
</evidence>
<comment type="caution">
    <text evidence="2">The sequence shown here is derived from an EMBL/GenBank/DDBJ whole genome shotgun (WGS) entry which is preliminary data.</text>
</comment>
<gene>
    <name evidence="2" type="ORF">CC78DRAFT_536472</name>
</gene>
<feature type="transmembrane region" description="Helical" evidence="1">
    <location>
        <begin position="7"/>
        <end position="25"/>
    </location>
</feature>
<name>A0A9P4N343_9PLEO</name>
<dbReference type="Proteomes" id="UP000800093">
    <property type="component" value="Unassembled WGS sequence"/>
</dbReference>
<reference evidence="3" key="1">
    <citation type="journal article" date="2020" name="Stud. Mycol.">
        <title>101 Dothideomycetes genomes: A test case for predicting lifestyles and emergence of pathogens.</title>
        <authorList>
            <person name="Haridas S."/>
            <person name="Albert R."/>
            <person name="Binder M."/>
            <person name="Bloem J."/>
            <person name="LaButti K."/>
            <person name="Salamov A."/>
            <person name="Andreopoulos B."/>
            <person name="Baker S."/>
            <person name="Barry K."/>
            <person name="Bills G."/>
            <person name="Bluhm B."/>
            <person name="Cannon C."/>
            <person name="Castanera R."/>
            <person name="Culley D."/>
            <person name="Daum C."/>
            <person name="Ezra D."/>
            <person name="Gonzalez J."/>
            <person name="Henrissat B."/>
            <person name="Kuo A."/>
            <person name="Liang C."/>
            <person name="Lipzen A."/>
            <person name="Lutzoni F."/>
            <person name="Magnuson J."/>
            <person name="Mondo S."/>
            <person name="Nolan M."/>
            <person name="Ohm R."/>
            <person name="Pangilinan J."/>
            <person name="Park H.-J."/>
            <person name="Ramirez L."/>
            <person name="Alfaro M."/>
            <person name="Sun H."/>
            <person name="Tritt A."/>
            <person name="Yoshinaga Y."/>
            <person name="Zwiers L.-H."/>
            <person name="Turgeon B."/>
            <person name="Goodwin S."/>
            <person name="Spatafora J."/>
            <person name="Crous P."/>
            <person name="Grigoriev I."/>
        </authorList>
    </citation>
    <scope>NUCLEOTIDE SEQUENCE [LARGE SCALE GENOMIC DNA]</scope>
    <source>
        <strain evidence="3">CBS 304.66</strain>
    </source>
</reference>